<dbReference type="KEGG" id="salq:SYNTR_2079"/>
<protein>
    <recommendedName>
        <fullName evidence="3">Sulfur carrier protein ThiS</fullName>
    </recommendedName>
</protein>
<dbReference type="PANTHER" id="PTHR34472:SF1">
    <property type="entry name" value="SULFUR CARRIER PROTEIN THIS"/>
    <property type="match status" value="1"/>
</dbReference>
<dbReference type="CDD" id="cd00565">
    <property type="entry name" value="Ubl_ThiS"/>
    <property type="match status" value="1"/>
</dbReference>
<dbReference type="InterPro" id="IPR003749">
    <property type="entry name" value="ThiS/MoaD-like"/>
</dbReference>
<sequence length="65" mass="7275">MLIVNGKEMKFEKDITVNELLQKLDLNPDKVVVEVNLDIVSKDRYDEHILSDSDSVEIVAFVGGG</sequence>
<dbReference type="EMBL" id="CP046457">
    <property type="protein sequence ID" value="QGU00673.1"/>
    <property type="molecule type" value="Genomic_DNA"/>
</dbReference>
<organism evidence="1 2">
    <name type="scientific">Candidatus Syntrophocurvum alkaliphilum</name>
    <dbReference type="NCBI Taxonomy" id="2293317"/>
    <lineage>
        <taxon>Bacteria</taxon>
        <taxon>Bacillati</taxon>
        <taxon>Bacillota</taxon>
        <taxon>Clostridia</taxon>
        <taxon>Eubacteriales</taxon>
        <taxon>Syntrophomonadaceae</taxon>
        <taxon>Candidatus Syntrophocurvum</taxon>
    </lineage>
</organism>
<dbReference type="RefSeq" id="WP_338140458.1">
    <property type="nucleotide sequence ID" value="NZ_CP046457.1"/>
</dbReference>
<evidence type="ECO:0008006" key="3">
    <source>
        <dbReference type="Google" id="ProtNLM"/>
    </source>
</evidence>
<keyword evidence="2" id="KW-1185">Reference proteome</keyword>
<dbReference type="NCBIfam" id="TIGR01683">
    <property type="entry name" value="thiS"/>
    <property type="match status" value="1"/>
</dbReference>
<evidence type="ECO:0000313" key="2">
    <source>
        <dbReference type="Proteomes" id="UP000426444"/>
    </source>
</evidence>
<dbReference type="Gene3D" id="3.10.20.30">
    <property type="match status" value="1"/>
</dbReference>
<proteinExistence type="predicted"/>
<dbReference type="SUPFAM" id="SSF54285">
    <property type="entry name" value="MoaD/ThiS"/>
    <property type="match status" value="1"/>
</dbReference>
<dbReference type="Proteomes" id="UP000426444">
    <property type="component" value="Chromosome"/>
</dbReference>
<dbReference type="InterPro" id="IPR016155">
    <property type="entry name" value="Mopterin_synth/thiamin_S_b"/>
</dbReference>
<dbReference type="AlphaFoldDB" id="A0A6I6DHX0"/>
<reference evidence="2" key="1">
    <citation type="journal article" date="2019" name="Microbiology">
        <title>Complete Genome Sequence of an Uncultured Bacterium of the Candidate Phylum Bipolaricaulota.</title>
        <authorList>
            <person name="Kadnikov V.V."/>
            <person name="Mardanov A.V."/>
            <person name="Beletsky A.V."/>
            <person name="Frank Y.A."/>
            <person name="Karnachuk O.V."/>
            <person name="Ravin N.V."/>
        </authorList>
    </citation>
    <scope>NUCLEOTIDE SEQUENCE [LARGE SCALE GENOMIC DNA]</scope>
</reference>
<name>A0A6I6DHX0_9FIRM</name>
<dbReference type="InterPro" id="IPR012675">
    <property type="entry name" value="Beta-grasp_dom_sf"/>
</dbReference>
<evidence type="ECO:0000313" key="1">
    <source>
        <dbReference type="EMBL" id="QGU00673.1"/>
    </source>
</evidence>
<gene>
    <name evidence="1" type="ORF">SYNTR_2079</name>
</gene>
<dbReference type="Pfam" id="PF02597">
    <property type="entry name" value="ThiS"/>
    <property type="match status" value="1"/>
</dbReference>
<accession>A0A6I6DHX0</accession>
<dbReference type="PANTHER" id="PTHR34472">
    <property type="entry name" value="SULFUR CARRIER PROTEIN THIS"/>
    <property type="match status" value="1"/>
</dbReference>
<dbReference type="InterPro" id="IPR010035">
    <property type="entry name" value="Thi_S"/>
</dbReference>